<dbReference type="GO" id="GO:0008270">
    <property type="term" value="F:zinc ion binding"/>
    <property type="evidence" value="ECO:0007669"/>
    <property type="project" value="InterPro"/>
</dbReference>
<dbReference type="InterPro" id="IPR041920">
    <property type="entry name" value="ROS/MUCR_sf"/>
</dbReference>
<organism evidence="2 3">
    <name type="scientific">Solidesulfovibrio carbinoliphilus subsp. oakridgensis</name>
    <dbReference type="NCBI Taxonomy" id="694327"/>
    <lineage>
        <taxon>Bacteria</taxon>
        <taxon>Pseudomonadati</taxon>
        <taxon>Thermodesulfobacteriota</taxon>
        <taxon>Desulfovibrionia</taxon>
        <taxon>Desulfovibrionales</taxon>
        <taxon>Desulfovibrionaceae</taxon>
        <taxon>Solidesulfovibrio</taxon>
    </lineage>
</organism>
<dbReference type="AlphaFoldDB" id="G7Q8N8"/>
<dbReference type="HOGENOM" id="CLU_1459087_0_0_7"/>
<evidence type="ECO:0000313" key="3">
    <source>
        <dbReference type="Proteomes" id="UP000004662"/>
    </source>
</evidence>
<accession>G7Q8N8</accession>
<dbReference type="Gene3D" id="1.10.10.1550">
    <property type="entry name" value="ROS/MUCR transcriptional regulator protein"/>
    <property type="match status" value="1"/>
</dbReference>
<reference evidence="3" key="1">
    <citation type="journal article" date="2015" name="Genome Announc.">
        <title>High-Quality Draft Genome Sequence of Desulfovibrio carbinoliphilus FW-101-2B, an Organic Acid-Oxidizing Sulfate-Reducing Bacterium Isolated from Uranium(VI)-Contaminated Groundwater.</title>
        <authorList>
            <person name="Ramsay B.D."/>
            <person name="Hwang C."/>
            <person name="Woo H.L."/>
            <person name="Carroll S.L."/>
            <person name="Lucas S."/>
            <person name="Han J."/>
            <person name="Lapidus A.L."/>
            <person name="Cheng J.F."/>
            <person name="Goodwin L.A."/>
            <person name="Pitluck S."/>
            <person name="Peters L."/>
            <person name="Chertkov O."/>
            <person name="Held B."/>
            <person name="Detter J.C."/>
            <person name="Han C.S."/>
            <person name="Tapia R."/>
            <person name="Land M.L."/>
            <person name="Hauser L.J."/>
            <person name="Kyrpides N.C."/>
            <person name="Ivanova N.N."/>
            <person name="Mikhailova N."/>
            <person name="Pagani I."/>
            <person name="Woyke T."/>
            <person name="Arkin A.P."/>
            <person name="Dehal P."/>
            <person name="Chivian D."/>
            <person name="Criddle C.S."/>
            <person name="Wu W."/>
            <person name="Chakraborty R."/>
            <person name="Hazen T.C."/>
            <person name="Fields M.W."/>
        </authorList>
    </citation>
    <scope>NUCLEOTIDE SEQUENCE [LARGE SCALE GENOMIC DNA]</scope>
    <source>
        <strain evidence="3">FW-101-2B</strain>
    </source>
</reference>
<protein>
    <submittedName>
        <fullName evidence="2">ROSMUCR transcriptional regulator</fullName>
    </submittedName>
</protein>
<keyword evidence="3" id="KW-1185">Reference proteome</keyword>
<dbReference type="GO" id="GO:0003677">
    <property type="term" value="F:DNA binding"/>
    <property type="evidence" value="ECO:0007669"/>
    <property type="project" value="InterPro"/>
</dbReference>
<comment type="similarity">
    <text evidence="1">Belongs to the ros/MucR family.</text>
</comment>
<dbReference type="EMBL" id="CM001368">
    <property type="protein sequence ID" value="EHJ49125.1"/>
    <property type="molecule type" value="Genomic_DNA"/>
</dbReference>
<dbReference type="eggNOG" id="ENOG50318II">
    <property type="taxonomic scope" value="Bacteria"/>
</dbReference>
<name>G7Q8N8_9BACT</name>
<evidence type="ECO:0000313" key="2">
    <source>
        <dbReference type="EMBL" id="EHJ49125.1"/>
    </source>
</evidence>
<dbReference type="Proteomes" id="UP000004662">
    <property type="component" value="Chromosome"/>
</dbReference>
<dbReference type="GO" id="GO:0006355">
    <property type="term" value="P:regulation of DNA-templated transcription"/>
    <property type="evidence" value="ECO:0007669"/>
    <property type="project" value="InterPro"/>
</dbReference>
<gene>
    <name evidence="2" type="ORF">DFW101_3125</name>
</gene>
<evidence type="ECO:0000256" key="1">
    <source>
        <dbReference type="ARBA" id="ARBA00007031"/>
    </source>
</evidence>
<proteinExistence type="inferred from homology"/>
<dbReference type="Pfam" id="PF05443">
    <property type="entry name" value="ROS_MUCR"/>
    <property type="match status" value="1"/>
</dbReference>
<sequence>MIDKEIWAEALNLAKDQLRHGKVHFSELEVVTKSIYEKLCSLRCGPALDIEPEALKQVDASQKHEKTRKGVKCAICGAEFKSLGKRHLASHGLTREEYMAKFDVSKKDMSVKSARKTTTGQDNPLNQMYQIMKEFDIKRGEVKSFVIEKGFDGLKGLAAAAKEKNVGIVELLKEAEARDAKGNTKK</sequence>
<dbReference type="InterPro" id="IPR008807">
    <property type="entry name" value="ROS_MUCR"/>
</dbReference>
<dbReference type="RefSeq" id="WP_009182476.1">
    <property type="nucleotide sequence ID" value="NZ_CM001368.1"/>
</dbReference>
<dbReference type="OrthoDB" id="5456893at2"/>